<dbReference type="GO" id="GO:0000932">
    <property type="term" value="C:P-body"/>
    <property type="evidence" value="ECO:0007669"/>
    <property type="project" value="TreeGrafter"/>
</dbReference>
<dbReference type="PANTHER" id="PTHR23355:SF59">
    <property type="entry name" value="EXORIBONUCLEASE II, MITOCHONDRIAL"/>
    <property type="match status" value="1"/>
</dbReference>
<feature type="non-terminal residue" evidence="3">
    <location>
        <position position="1"/>
    </location>
</feature>
<dbReference type="InterPro" id="IPR012340">
    <property type="entry name" value="NA-bd_OB-fold"/>
</dbReference>
<dbReference type="GO" id="GO:0003723">
    <property type="term" value="F:RNA binding"/>
    <property type="evidence" value="ECO:0007669"/>
    <property type="project" value="InterPro"/>
</dbReference>
<dbReference type="GO" id="GO:0000175">
    <property type="term" value="F:3'-5'-RNA exonuclease activity"/>
    <property type="evidence" value="ECO:0007669"/>
    <property type="project" value="TreeGrafter"/>
</dbReference>
<dbReference type="GO" id="GO:0006402">
    <property type="term" value="P:mRNA catabolic process"/>
    <property type="evidence" value="ECO:0007669"/>
    <property type="project" value="TreeGrafter"/>
</dbReference>
<dbReference type="Pfam" id="PF00773">
    <property type="entry name" value="RNB"/>
    <property type="match status" value="1"/>
</dbReference>
<keyword evidence="4" id="KW-1185">Reference proteome</keyword>
<dbReference type="InterPro" id="IPR050180">
    <property type="entry name" value="RNR_Ribonuclease"/>
</dbReference>
<dbReference type="GeneID" id="30203613"/>
<sequence>MLQAVRSTSRFNKQNARRFSSAAIALRSKKSRPSASSKSFLNEKDIDQMIEEDHDSAEDKRELSEDDKTKLYDSVSNLLNSDTFKRIISTETNSKKSLNKISFDEKKRFSEKFREPTAKWITKIKQDLGKELEKDVSEIPIAALLKEAYGSPKRYLKPLDIFESLKLGDAVEMSTALNQNVMAVVIEVPSRDDDPRYTIMNRKGELLFVEKSAFKLRIPGLIPRGWVEGIVEETKYESPLYGSIKTTVDHKFESYFVNPLARRVIMDPILRITNEAWDKLPDISRRLEILHRVVQDRGPKQISLFALAEAVNLIDPENFKNNLQNNDATSQSEYLKLSEKLHESVGLEYNLHKQSDLGREISSSNYGDKVSISHLYAVILALRKQARLWSTSYSSRSAMMPTSVTVNSLEYVNKIDGVIESLKKDTQLVKEFMDFVEKEDYSVIPPQFEGILNLLKEYSVDNITDPVAETVICQLMKNMKNIEKSNITKTHVYDLLINIGYISNSLTNPQHFSNNLCIPGKGVSIKADHEQDYFDLVEISEDGVPDVSESIRKDFGDMRVYCIDSETAHEIDDGVSIEKIDKENFVLHIHIADPSSYLKPGDTVSKIAFERAFTTYQPELVSPMLPKTLSDLCGLGVDGRKTRAITFSVPFSYKYGANLKEAKVQPSYVSNFPKYTYDMVDETLKKTKDQTYETMNNEQRELNDLFNVAKRLQKRRIDNGAIAFGDTIQTNVSVSKNSIKPETALIDSSLDEGSDVLFTKQTLSDSVILVSELMILANSVGAAVMRKFKIPGIFKGMRSLELSGSAVNAVSRLNTYSKETDKLPGLADVVKSIKFVNPAFYFPYPIRHLMLGINGYLPSTSPLRRYGDLVNHWQFHSYLNTGKPLFDSQQMVNMALHIETRNDILKRAQRLSNTFYTLSHIKHELKTGNQLKLSFMVWSRPHDNYVAGMITEFGVFARLALNLNKQPPKIGDVITDFEIV</sequence>
<evidence type="ECO:0000259" key="2">
    <source>
        <dbReference type="SMART" id="SM00955"/>
    </source>
</evidence>
<feature type="domain" description="RNB" evidence="2">
    <location>
        <begin position="552"/>
        <end position="881"/>
    </location>
</feature>
<dbReference type="OrthoDB" id="2285229at2759"/>
<evidence type="ECO:0000256" key="1">
    <source>
        <dbReference type="SAM" id="MobiDB-lite"/>
    </source>
</evidence>
<dbReference type="PANTHER" id="PTHR23355">
    <property type="entry name" value="RIBONUCLEASE"/>
    <property type="match status" value="1"/>
</dbReference>
<accession>A0A1E3P4L8</accession>
<dbReference type="STRING" id="683960.A0A1E3P4L8"/>
<dbReference type="SUPFAM" id="SSF50249">
    <property type="entry name" value="Nucleic acid-binding proteins"/>
    <property type="match status" value="1"/>
</dbReference>
<dbReference type="RefSeq" id="XP_019039465.1">
    <property type="nucleotide sequence ID" value="XM_019186367.1"/>
</dbReference>
<organism evidence="3 4">
    <name type="scientific">Wickerhamomyces anomalus (strain ATCC 58044 / CBS 1984 / NCYC 433 / NRRL Y-366-8)</name>
    <name type="common">Yeast</name>
    <name type="synonym">Hansenula anomala</name>
    <dbReference type="NCBI Taxonomy" id="683960"/>
    <lineage>
        <taxon>Eukaryota</taxon>
        <taxon>Fungi</taxon>
        <taxon>Dikarya</taxon>
        <taxon>Ascomycota</taxon>
        <taxon>Saccharomycotina</taxon>
        <taxon>Saccharomycetes</taxon>
        <taxon>Phaffomycetales</taxon>
        <taxon>Wickerhamomycetaceae</taxon>
        <taxon>Wickerhamomyces</taxon>
    </lineage>
</organism>
<dbReference type="InterPro" id="IPR001900">
    <property type="entry name" value="RNase_II/R"/>
</dbReference>
<gene>
    <name evidence="3" type="ORF">WICANDRAFT_92517</name>
</gene>
<name>A0A1E3P4L8_WICAA</name>
<dbReference type="AlphaFoldDB" id="A0A1E3P4L8"/>
<evidence type="ECO:0000313" key="4">
    <source>
        <dbReference type="Proteomes" id="UP000094112"/>
    </source>
</evidence>
<feature type="compositionally biased region" description="Basic and acidic residues" evidence="1">
    <location>
        <begin position="57"/>
        <end position="66"/>
    </location>
</feature>
<dbReference type="Proteomes" id="UP000094112">
    <property type="component" value="Unassembled WGS sequence"/>
</dbReference>
<protein>
    <recommendedName>
        <fullName evidence="2">RNB domain-containing protein</fullName>
    </recommendedName>
</protein>
<dbReference type="SMART" id="SM00955">
    <property type="entry name" value="RNB"/>
    <property type="match status" value="1"/>
</dbReference>
<feature type="region of interest" description="Disordered" evidence="1">
    <location>
        <begin position="24"/>
        <end position="66"/>
    </location>
</feature>
<reference evidence="3 4" key="1">
    <citation type="journal article" date="2016" name="Proc. Natl. Acad. Sci. U.S.A.">
        <title>Comparative genomics of biotechnologically important yeasts.</title>
        <authorList>
            <person name="Riley R."/>
            <person name="Haridas S."/>
            <person name="Wolfe K.H."/>
            <person name="Lopes M.R."/>
            <person name="Hittinger C.T."/>
            <person name="Goeker M."/>
            <person name="Salamov A.A."/>
            <person name="Wisecaver J.H."/>
            <person name="Long T.M."/>
            <person name="Calvey C.H."/>
            <person name="Aerts A.L."/>
            <person name="Barry K.W."/>
            <person name="Choi C."/>
            <person name="Clum A."/>
            <person name="Coughlan A.Y."/>
            <person name="Deshpande S."/>
            <person name="Douglass A.P."/>
            <person name="Hanson S.J."/>
            <person name="Klenk H.-P."/>
            <person name="LaButti K.M."/>
            <person name="Lapidus A."/>
            <person name="Lindquist E.A."/>
            <person name="Lipzen A.M."/>
            <person name="Meier-Kolthoff J.P."/>
            <person name="Ohm R.A."/>
            <person name="Otillar R.P."/>
            <person name="Pangilinan J.L."/>
            <person name="Peng Y."/>
            <person name="Rokas A."/>
            <person name="Rosa C.A."/>
            <person name="Scheuner C."/>
            <person name="Sibirny A.A."/>
            <person name="Slot J.C."/>
            <person name="Stielow J.B."/>
            <person name="Sun H."/>
            <person name="Kurtzman C.P."/>
            <person name="Blackwell M."/>
            <person name="Grigoriev I.V."/>
            <person name="Jeffries T.W."/>
        </authorList>
    </citation>
    <scope>NUCLEOTIDE SEQUENCE [LARGE SCALE GENOMIC DNA]</scope>
    <source>
        <strain evidence="4">ATCC 58044 / CBS 1984 / NCYC 433 / NRRL Y-366-8</strain>
    </source>
</reference>
<evidence type="ECO:0000313" key="3">
    <source>
        <dbReference type="EMBL" id="ODQ60258.1"/>
    </source>
</evidence>
<dbReference type="EMBL" id="KV454210">
    <property type="protein sequence ID" value="ODQ60258.1"/>
    <property type="molecule type" value="Genomic_DNA"/>
</dbReference>
<proteinExistence type="predicted"/>
<feature type="non-terminal residue" evidence="3">
    <location>
        <position position="980"/>
    </location>
</feature>